<evidence type="ECO:0000313" key="2">
    <source>
        <dbReference type="EMBL" id="RSN70599.1"/>
    </source>
</evidence>
<organism evidence="2 3">
    <name type="scientific">Candidatus Korarchaeum cryptofilum</name>
    <dbReference type="NCBI Taxonomy" id="498846"/>
    <lineage>
        <taxon>Archaea</taxon>
        <taxon>Thermoproteota</taxon>
        <taxon>Candidatus Korarchaeia</taxon>
        <taxon>Candidatus Korarchaeales</taxon>
        <taxon>Candidatus Korarchaeaceae</taxon>
        <taxon>Candidatus Korarchaeum</taxon>
    </lineage>
</organism>
<reference evidence="2 3" key="1">
    <citation type="submission" date="2018-10" db="EMBL/GenBank/DDBJ databases">
        <title>Co-occurring genomic capacity for anaerobic methane metabolism and dissimilatory sulfite reduction discovered in the Korarchaeota.</title>
        <authorList>
            <person name="Mckay L.J."/>
            <person name="Dlakic M."/>
            <person name="Fields M.W."/>
            <person name="Delmont T.O."/>
            <person name="Eren A.M."/>
            <person name="Jay Z.J."/>
            <person name="Klingelsmith K.B."/>
            <person name="Rusch D.B."/>
            <person name="Inskeep W.P."/>
        </authorList>
    </citation>
    <scope>NUCLEOTIDE SEQUENCE [LARGE SCALE GENOMIC DNA]</scope>
    <source>
        <strain evidence="2 3">WS</strain>
    </source>
</reference>
<proteinExistence type="inferred from homology"/>
<comment type="similarity">
    <text evidence="1">Belongs to the eIF-2B alpha/beta/delta subunits family.</text>
</comment>
<name>A0A429G9W1_9CREN</name>
<protein>
    <recommendedName>
        <fullName evidence="4">Translation initiation factor eIF-2B</fullName>
    </recommendedName>
</protein>
<evidence type="ECO:0008006" key="4">
    <source>
        <dbReference type="Google" id="ProtNLM"/>
    </source>
</evidence>
<dbReference type="InterPro" id="IPR042529">
    <property type="entry name" value="IF_2B-like_C"/>
</dbReference>
<accession>A0A429G9W1</accession>
<evidence type="ECO:0000256" key="1">
    <source>
        <dbReference type="RuleBase" id="RU003814"/>
    </source>
</evidence>
<dbReference type="InterPro" id="IPR037171">
    <property type="entry name" value="NagB/RpiA_transferase-like"/>
</dbReference>
<evidence type="ECO:0000313" key="3">
    <source>
        <dbReference type="Proteomes" id="UP000278149"/>
    </source>
</evidence>
<dbReference type="SUPFAM" id="SSF100950">
    <property type="entry name" value="NagB/RpiA/CoA transferase-like"/>
    <property type="match status" value="1"/>
</dbReference>
<sequence length="258" mass="28842">MRSRRVRLTNIEDLMKDRRRGSLEIFENALNILMNMEDPCNHALMLARAHPEMSALEHLARAACSGSLIKLRDFFESSKVRLVRTCSKHLSELGVRRVATISRSSSVINCIKEYGPEEVIVSESLPGGEGIETARILNEFGFSVILTKDSLIPWISMKRGAIGLVGADRVTRTHLINKAGTLALASSVGTVAVAGLLKLHEGPYEIREVLKDKRGLRYIEANFDETPLEKFNSILFEDMALKHKEIGRAFDELRKIIG</sequence>
<dbReference type="Gene3D" id="3.40.50.10470">
    <property type="entry name" value="Translation initiation factor eif-2b, domain 2"/>
    <property type="match status" value="1"/>
</dbReference>
<dbReference type="EMBL" id="RCOR01000006">
    <property type="protein sequence ID" value="RSN70599.1"/>
    <property type="molecule type" value="Genomic_DNA"/>
</dbReference>
<comment type="caution">
    <text evidence="2">The sequence shown here is derived from an EMBL/GenBank/DDBJ whole genome shotgun (WGS) entry which is preliminary data.</text>
</comment>
<gene>
    <name evidence="2" type="ORF">D9Q81_00915</name>
</gene>
<dbReference type="RefSeq" id="WP_125740540.1">
    <property type="nucleotide sequence ID" value="NZ_RCOR01000006.1"/>
</dbReference>
<dbReference type="Proteomes" id="UP000278149">
    <property type="component" value="Unassembled WGS sequence"/>
</dbReference>
<dbReference type="Pfam" id="PF01008">
    <property type="entry name" value="IF-2B"/>
    <property type="match status" value="1"/>
</dbReference>
<dbReference type="InterPro" id="IPR000649">
    <property type="entry name" value="IF-2B-related"/>
</dbReference>
<dbReference type="AlphaFoldDB" id="A0A429G9W1"/>